<feature type="binding site" description="axial binding residue" evidence="7">
    <location>
        <position position="480"/>
    </location>
    <ligand>
        <name>heme</name>
        <dbReference type="ChEBI" id="CHEBI:30413"/>
    </ligand>
    <ligandPart>
        <name>Fe</name>
        <dbReference type="ChEBI" id="CHEBI:18248"/>
    </ligandPart>
</feature>
<evidence type="ECO:0008006" key="12">
    <source>
        <dbReference type="Google" id="ProtNLM"/>
    </source>
</evidence>
<keyword evidence="9" id="KW-0812">Transmembrane</keyword>
<keyword evidence="4 8" id="KW-0560">Oxidoreductase</keyword>
<evidence type="ECO:0000313" key="10">
    <source>
        <dbReference type="EMBL" id="KAG2180919.1"/>
    </source>
</evidence>
<keyword evidence="5 7" id="KW-0408">Iron</keyword>
<sequence>MSTITASTIQYVDSLIKQVPGHATVEDLVAKLTAKLTAKSNRNTVLGSAALLLTAYYILIRRLELNKPKAYRAIPKIDGIKNMRLLIQNVPFVDRYNQSMKAILDDKGIGRASIGPADIIFLATPELSRQLLNNNEVFTKETVETAPAYTLVRKFFGGVNLVFSNGDVWKRHRAIANPAFHRSWDTKVFGHCADEMSEQMIKDMADHGDVELHSMFQRLTLDALGLAGFGFDFQSLRNPNGRYVTVYNDLMGGALNGMYFLFPWLDKFPMGRRYQLHKKLEEFDELLYDIIRQKKADLESGKLSPDSDLLSMMIQATNDSSGESKMSDVELRDNVSIFFLAGHDTTANALACIIYFLARHPEYQDKARKEALEAIGDDGSIPTLDQLKNLPFIDACIKEALRLCPSVAQLPARYIAKDYYTTEGYLIPKGTRATLSIYTLHHNKKYWGEDVEEFKPERFEEGKKIDPYLWLPFSFGSRSCIGQQFSMIEQRVVLTMLLQRHIFTLPANSPHKDGLIFGRGGLLHPHNLRIEVTNRVIDFPLPLYNLQMTDKQPQLINSSNAGEEEDPYDTRLQKTGCKEENDDLLVCYADKHDWRLCHAEMQAFRNCYQKNKQNAGSKELEDLERSSNNKN</sequence>
<dbReference type="GO" id="GO:0016705">
    <property type="term" value="F:oxidoreductase activity, acting on paired donors, with incorporation or reduction of molecular oxygen"/>
    <property type="evidence" value="ECO:0007669"/>
    <property type="project" value="InterPro"/>
</dbReference>
<dbReference type="EMBL" id="JAEPQZ010000005">
    <property type="protein sequence ID" value="KAG2180919.1"/>
    <property type="molecule type" value="Genomic_DNA"/>
</dbReference>
<dbReference type="InterPro" id="IPR001128">
    <property type="entry name" value="Cyt_P450"/>
</dbReference>
<evidence type="ECO:0000256" key="9">
    <source>
        <dbReference type="SAM" id="Phobius"/>
    </source>
</evidence>
<keyword evidence="6 8" id="KW-0503">Monooxygenase</keyword>
<dbReference type="Gene3D" id="1.10.630.10">
    <property type="entry name" value="Cytochrome P450"/>
    <property type="match status" value="1"/>
</dbReference>
<dbReference type="PRINTS" id="PR00463">
    <property type="entry name" value="EP450I"/>
</dbReference>
<evidence type="ECO:0000256" key="2">
    <source>
        <dbReference type="ARBA" id="ARBA00022617"/>
    </source>
</evidence>
<keyword evidence="9" id="KW-0472">Membrane</keyword>
<organism evidence="10 11">
    <name type="scientific">Mortierella isabellina</name>
    <name type="common">Filamentous fungus</name>
    <name type="synonym">Umbelopsis isabellina</name>
    <dbReference type="NCBI Taxonomy" id="91625"/>
    <lineage>
        <taxon>Eukaryota</taxon>
        <taxon>Fungi</taxon>
        <taxon>Fungi incertae sedis</taxon>
        <taxon>Mucoromycota</taxon>
        <taxon>Mucoromycotina</taxon>
        <taxon>Umbelopsidomycetes</taxon>
        <taxon>Umbelopsidales</taxon>
        <taxon>Umbelopsidaceae</taxon>
        <taxon>Umbelopsis</taxon>
    </lineage>
</organism>
<dbReference type="AlphaFoldDB" id="A0A8H7PWT7"/>
<evidence type="ECO:0000313" key="11">
    <source>
        <dbReference type="Proteomes" id="UP000654370"/>
    </source>
</evidence>
<dbReference type="InterPro" id="IPR002401">
    <property type="entry name" value="Cyt_P450_E_grp-I"/>
</dbReference>
<dbReference type="GO" id="GO:0004497">
    <property type="term" value="F:monooxygenase activity"/>
    <property type="evidence" value="ECO:0007669"/>
    <property type="project" value="UniProtKB-KW"/>
</dbReference>
<evidence type="ECO:0000256" key="4">
    <source>
        <dbReference type="ARBA" id="ARBA00023002"/>
    </source>
</evidence>
<dbReference type="InterPro" id="IPR017972">
    <property type="entry name" value="Cyt_P450_CS"/>
</dbReference>
<dbReference type="PRINTS" id="PR00385">
    <property type="entry name" value="P450"/>
</dbReference>
<name>A0A8H7PWT7_MORIS</name>
<dbReference type="OrthoDB" id="1470350at2759"/>
<evidence type="ECO:0000256" key="7">
    <source>
        <dbReference type="PIRSR" id="PIRSR602401-1"/>
    </source>
</evidence>
<keyword evidence="2 7" id="KW-0349">Heme</keyword>
<gene>
    <name evidence="10" type="ORF">INT43_008499</name>
</gene>
<dbReference type="PANTHER" id="PTHR24291">
    <property type="entry name" value="CYTOCHROME P450 FAMILY 4"/>
    <property type="match status" value="1"/>
</dbReference>
<keyword evidence="3 7" id="KW-0479">Metal-binding</keyword>
<dbReference type="Proteomes" id="UP000654370">
    <property type="component" value="Unassembled WGS sequence"/>
</dbReference>
<accession>A0A8H7PWT7</accession>
<dbReference type="SUPFAM" id="SSF48264">
    <property type="entry name" value="Cytochrome P450"/>
    <property type="match status" value="1"/>
</dbReference>
<comment type="caution">
    <text evidence="10">The sequence shown here is derived from an EMBL/GenBank/DDBJ whole genome shotgun (WGS) entry which is preliminary data.</text>
</comment>
<proteinExistence type="inferred from homology"/>
<evidence type="ECO:0000256" key="5">
    <source>
        <dbReference type="ARBA" id="ARBA00023004"/>
    </source>
</evidence>
<protein>
    <recommendedName>
        <fullName evidence="12">Cytochrome P450</fullName>
    </recommendedName>
</protein>
<dbReference type="PANTHER" id="PTHR24291:SF50">
    <property type="entry name" value="BIFUNCTIONAL ALBAFLAVENONE MONOOXYGENASE_TERPENE SYNTHASE"/>
    <property type="match status" value="1"/>
</dbReference>
<keyword evidence="9" id="KW-1133">Transmembrane helix</keyword>
<dbReference type="InterPro" id="IPR036396">
    <property type="entry name" value="Cyt_P450_sf"/>
</dbReference>
<evidence type="ECO:0000256" key="6">
    <source>
        <dbReference type="ARBA" id="ARBA00023033"/>
    </source>
</evidence>
<dbReference type="GO" id="GO:0020037">
    <property type="term" value="F:heme binding"/>
    <property type="evidence" value="ECO:0007669"/>
    <property type="project" value="InterPro"/>
</dbReference>
<dbReference type="PROSITE" id="PS00086">
    <property type="entry name" value="CYTOCHROME_P450"/>
    <property type="match status" value="1"/>
</dbReference>
<evidence type="ECO:0000256" key="1">
    <source>
        <dbReference type="ARBA" id="ARBA00010617"/>
    </source>
</evidence>
<evidence type="ECO:0000256" key="8">
    <source>
        <dbReference type="RuleBase" id="RU000461"/>
    </source>
</evidence>
<comment type="similarity">
    <text evidence="1 8">Belongs to the cytochrome P450 family.</text>
</comment>
<comment type="cofactor">
    <cofactor evidence="7">
        <name>heme</name>
        <dbReference type="ChEBI" id="CHEBI:30413"/>
    </cofactor>
</comment>
<feature type="transmembrane region" description="Helical" evidence="9">
    <location>
        <begin position="44"/>
        <end position="60"/>
    </location>
</feature>
<dbReference type="InterPro" id="IPR050196">
    <property type="entry name" value="Cytochrome_P450_Monoox"/>
</dbReference>
<reference evidence="10" key="1">
    <citation type="submission" date="2020-12" db="EMBL/GenBank/DDBJ databases">
        <title>Metabolic potential, ecology and presence of endohyphal bacteria is reflected in genomic diversity of Mucoromycotina.</title>
        <authorList>
            <person name="Muszewska A."/>
            <person name="Okrasinska A."/>
            <person name="Steczkiewicz K."/>
            <person name="Drgas O."/>
            <person name="Orlowska M."/>
            <person name="Perlinska-Lenart U."/>
            <person name="Aleksandrzak-Piekarczyk T."/>
            <person name="Szatraj K."/>
            <person name="Zielenkiewicz U."/>
            <person name="Pilsyk S."/>
            <person name="Malc E."/>
            <person name="Mieczkowski P."/>
            <person name="Kruszewska J.S."/>
            <person name="Biernat P."/>
            <person name="Pawlowska J."/>
        </authorList>
    </citation>
    <scope>NUCLEOTIDE SEQUENCE</scope>
    <source>
        <strain evidence="10">WA0000067209</strain>
    </source>
</reference>
<dbReference type="GO" id="GO:0005506">
    <property type="term" value="F:iron ion binding"/>
    <property type="evidence" value="ECO:0007669"/>
    <property type="project" value="InterPro"/>
</dbReference>
<evidence type="ECO:0000256" key="3">
    <source>
        <dbReference type="ARBA" id="ARBA00022723"/>
    </source>
</evidence>
<keyword evidence="11" id="KW-1185">Reference proteome</keyword>
<dbReference type="Pfam" id="PF00067">
    <property type="entry name" value="p450"/>
    <property type="match status" value="1"/>
</dbReference>